<reference evidence="1" key="2">
    <citation type="submission" date="2014-06" db="EMBL/GenBank/DDBJ databases">
        <authorList>
            <person name="Genoscope - CEA"/>
        </authorList>
    </citation>
    <scope>NUCLEOTIDE SEQUENCE</scope>
</reference>
<reference evidence="1" key="1">
    <citation type="journal article" date="2014" name="Science">
        <title>Plant genetics. Early allopolyploid evolution in the post-Neolithic Brassica napus oilseed genome.</title>
        <authorList>
            <person name="Chalhoub B."/>
            <person name="Denoeud F."/>
            <person name="Liu S."/>
            <person name="Parkin I.A."/>
            <person name="Tang H."/>
            <person name="Wang X."/>
            <person name="Chiquet J."/>
            <person name="Belcram H."/>
            <person name="Tong C."/>
            <person name="Samans B."/>
            <person name="Correa M."/>
            <person name="Da Silva C."/>
            <person name="Just J."/>
            <person name="Falentin C."/>
            <person name="Koh C.S."/>
            <person name="Le Clainche I."/>
            <person name="Bernard M."/>
            <person name="Bento P."/>
            <person name="Noel B."/>
            <person name="Labadie K."/>
            <person name="Alberti A."/>
            <person name="Charles M."/>
            <person name="Arnaud D."/>
            <person name="Guo H."/>
            <person name="Daviaud C."/>
            <person name="Alamery S."/>
            <person name="Jabbari K."/>
            <person name="Zhao M."/>
            <person name="Edger P.P."/>
            <person name="Chelaifa H."/>
            <person name="Tack D."/>
            <person name="Lassalle G."/>
            <person name="Mestiri I."/>
            <person name="Schnel N."/>
            <person name="Le Paslier M.C."/>
            <person name="Fan G."/>
            <person name="Renault V."/>
            <person name="Bayer P.E."/>
            <person name="Golicz A.A."/>
            <person name="Manoli S."/>
            <person name="Lee T.H."/>
            <person name="Thi V.H."/>
            <person name="Chalabi S."/>
            <person name="Hu Q."/>
            <person name="Fan C."/>
            <person name="Tollenaere R."/>
            <person name="Lu Y."/>
            <person name="Battail C."/>
            <person name="Shen J."/>
            <person name="Sidebottom C.H."/>
            <person name="Wang X."/>
            <person name="Canaguier A."/>
            <person name="Chauveau A."/>
            <person name="Berard A."/>
            <person name="Deniot G."/>
            <person name="Guan M."/>
            <person name="Liu Z."/>
            <person name="Sun F."/>
            <person name="Lim Y.P."/>
            <person name="Lyons E."/>
            <person name="Town C.D."/>
            <person name="Bancroft I."/>
            <person name="Wang X."/>
            <person name="Meng J."/>
            <person name="Ma J."/>
            <person name="Pires J.C."/>
            <person name="King G.J."/>
            <person name="Brunel D."/>
            <person name="Delourme R."/>
            <person name="Renard M."/>
            <person name="Aury J.M."/>
            <person name="Adams K.L."/>
            <person name="Batley J."/>
            <person name="Snowdon R.J."/>
            <person name="Tost J."/>
            <person name="Edwards D."/>
            <person name="Zhou Y."/>
            <person name="Hua W."/>
            <person name="Sharpe A.G."/>
            <person name="Paterson A.H."/>
            <person name="Guan C."/>
            <person name="Wincker P."/>
        </authorList>
    </citation>
    <scope>NUCLEOTIDE SEQUENCE [LARGE SCALE GENOMIC DNA]</scope>
</reference>
<sequence>MQRKCDLKHPPGDEIYQSSILSVFEVSS</sequence>
<gene>
    <name evidence="1" type="primary">BnaUnng03580D</name>
    <name evidence="1" type="ORF">GSBRNA2T00094293001</name>
</gene>
<protein>
    <submittedName>
        <fullName evidence="1">BnaUnng03580D protein</fullName>
    </submittedName>
</protein>
<dbReference type="EMBL" id="LK040941">
    <property type="protein sequence ID" value="CDY70018.1"/>
    <property type="molecule type" value="Genomic_DNA"/>
</dbReference>
<accession>A0A078JR04</accession>
<proteinExistence type="predicted"/>
<dbReference type="AlphaFoldDB" id="A0A078JR04"/>
<name>A0A078JR04_BRANA</name>
<organism evidence="1">
    <name type="scientific">Brassica napus</name>
    <name type="common">Rape</name>
    <dbReference type="NCBI Taxonomy" id="3708"/>
    <lineage>
        <taxon>Eukaryota</taxon>
        <taxon>Viridiplantae</taxon>
        <taxon>Streptophyta</taxon>
        <taxon>Embryophyta</taxon>
        <taxon>Tracheophyta</taxon>
        <taxon>Spermatophyta</taxon>
        <taxon>Magnoliopsida</taxon>
        <taxon>eudicotyledons</taxon>
        <taxon>Gunneridae</taxon>
        <taxon>Pentapetalae</taxon>
        <taxon>rosids</taxon>
        <taxon>malvids</taxon>
        <taxon>Brassicales</taxon>
        <taxon>Brassicaceae</taxon>
        <taxon>Brassiceae</taxon>
        <taxon>Brassica</taxon>
    </lineage>
</organism>
<dbReference type="PaxDb" id="3708-A0A078JR04"/>
<evidence type="ECO:0000313" key="1">
    <source>
        <dbReference type="EMBL" id="CDY70018.1"/>
    </source>
</evidence>
<dbReference type="Gramene" id="CDY70018">
    <property type="protein sequence ID" value="CDY70018"/>
    <property type="gene ID" value="GSBRNA2T00094293001"/>
</dbReference>